<dbReference type="Pfam" id="PF22727">
    <property type="entry name" value="NCH2"/>
    <property type="match status" value="1"/>
</dbReference>
<dbReference type="Proteomes" id="UP000031561">
    <property type="component" value="Unassembled WGS sequence"/>
</dbReference>
<evidence type="ECO:0000313" key="3">
    <source>
        <dbReference type="Proteomes" id="UP000031561"/>
    </source>
</evidence>
<evidence type="ECO:0000313" key="2">
    <source>
        <dbReference type="EMBL" id="MCM1983541.1"/>
    </source>
</evidence>
<dbReference type="Pfam" id="PF05729">
    <property type="entry name" value="NACHT"/>
    <property type="match status" value="1"/>
</dbReference>
<sequence length="762" mass="86163">MAKRSLKASITGRALAKQAFERTSWTQEYLAYQVGLETRQSVWKFFSGRAVDRHIFMELCFQLNLDWTDIAEQEDPPPAAPDQPATTVAQIKQQLQAAVQDQWTPLLSPFTAHQPLSVQALYTPLHILPTLTHERWLEIADLSAQARGQESLTSWPALQSVSTHSKLVLLGKPGAGKTTFLQYLAIACLENHLFPEFIPVLIALRSVGTDHPSDGGFSSLAELIQRQGGWRDIPMEAIESALQTGRMLLLFDGLDEVPDGIQSPLTLALQQWFSSYGGNRMVVTARISSQRPLFQGFTYVELADFSRPQIEQFTRQFFNAVAPPPQRGSVLAQHCLEQLYRKSNQPLLGLTSTPILLTLICSIFLERRSLPSHRAKLYQYALEIFLSRWDQARGIDRSGLALAPGDLLGILTLIAANLSEREKIYVERADLVQLVRQALQTVFGEANQPAGTEVLQGQAEQMLQQIVSQQGLLVEHARGIFAFSHLTFQEYLTARHMAAGPPDRLSQLLHHMTDPHWHEVILLTSHLLAEETAFLQQMCDHLRVWIGAHPRICNYLAMIHGRVQALEGPYPVWALRAFYFSILCPIENLGHLPLPTFLSGQAATDLALDLALIRLVQKIEQVVASYSIQGLLEIYVALNFEQIFRLDRSFLRDLAFLKAKLPDYAHGRTVQLDWWQRNGAIWLKDWYELLKQHRGLVVNWHWSGAETAILHQYFYGNQLLVESLNAAPHLTQHQRQSLMGQLFLPQDHSQLVTDAADYARVY</sequence>
<dbReference type="EMBL" id="JTHE03000063">
    <property type="protein sequence ID" value="MCM1983541.1"/>
    <property type="molecule type" value="Genomic_DNA"/>
</dbReference>
<feature type="domain" description="NACHT" evidence="1">
    <location>
        <begin position="165"/>
        <end position="286"/>
    </location>
</feature>
<comment type="caution">
    <text evidence="2">The sequence shown here is derived from an EMBL/GenBank/DDBJ whole genome shotgun (WGS) entry which is preliminary data.</text>
</comment>
<reference evidence="2 3" key="1">
    <citation type="journal article" date="2015" name="Genome Announc.">
        <title>Draft Genome Sequence of Filamentous Marine Cyanobacterium Lyngbya confervoides Strain BDU141951.</title>
        <authorList>
            <person name="Chandrababunaidu M.M."/>
            <person name="Sen D."/>
            <person name="Tripathy S."/>
        </authorList>
    </citation>
    <scope>NUCLEOTIDE SEQUENCE [LARGE SCALE GENOMIC DNA]</scope>
    <source>
        <strain evidence="2 3">BDU141951</strain>
    </source>
</reference>
<keyword evidence="3" id="KW-1185">Reference proteome</keyword>
<proteinExistence type="predicted"/>
<protein>
    <submittedName>
        <fullName evidence="2">NACHT domain-containing protein</fullName>
    </submittedName>
</protein>
<dbReference type="PROSITE" id="PS50837">
    <property type="entry name" value="NACHT"/>
    <property type="match status" value="1"/>
</dbReference>
<evidence type="ECO:0000259" key="1">
    <source>
        <dbReference type="PROSITE" id="PS50837"/>
    </source>
</evidence>
<gene>
    <name evidence="2" type="ORF">QQ91_0012005</name>
</gene>
<dbReference type="Gene3D" id="3.40.50.300">
    <property type="entry name" value="P-loop containing nucleotide triphosphate hydrolases"/>
    <property type="match status" value="1"/>
</dbReference>
<dbReference type="InterPro" id="IPR027417">
    <property type="entry name" value="P-loop_NTPase"/>
</dbReference>
<dbReference type="PANTHER" id="PTHR46844:SF1">
    <property type="entry name" value="SLR5058 PROTEIN"/>
    <property type="match status" value="1"/>
</dbReference>
<name>A0ABD4T402_9CYAN</name>
<accession>A0ABD4T402</accession>
<dbReference type="InterPro" id="IPR054501">
    <property type="entry name" value="NCH2"/>
</dbReference>
<dbReference type="RefSeq" id="WP_166282345.1">
    <property type="nucleotide sequence ID" value="NZ_JTHE03000063.1"/>
</dbReference>
<organism evidence="2 3">
    <name type="scientific">Lyngbya confervoides BDU141951</name>
    <dbReference type="NCBI Taxonomy" id="1574623"/>
    <lineage>
        <taxon>Bacteria</taxon>
        <taxon>Bacillati</taxon>
        <taxon>Cyanobacteriota</taxon>
        <taxon>Cyanophyceae</taxon>
        <taxon>Oscillatoriophycideae</taxon>
        <taxon>Oscillatoriales</taxon>
        <taxon>Microcoleaceae</taxon>
        <taxon>Lyngbya</taxon>
    </lineage>
</organism>
<dbReference type="SUPFAM" id="SSF52540">
    <property type="entry name" value="P-loop containing nucleoside triphosphate hydrolases"/>
    <property type="match status" value="1"/>
</dbReference>
<dbReference type="InterPro" id="IPR007111">
    <property type="entry name" value="NACHT_NTPase"/>
</dbReference>
<dbReference type="AlphaFoldDB" id="A0ABD4T402"/>
<dbReference type="PANTHER" id="PTHR46844">
    <property type="entry name" value="SLR5058 PROTEIN"/>
    <property type="match status" value="1"/>
</dbReference>